<protein>
    <submittedName>
        <fullName evidence="1">Uncharacterized protein</fullName>
    </submittedName>
</protein>
<dbReference type="KEGG" id="aja:AJAP_00535"/>
<evidence type="ECO:0000313" key="1">
    <source>
        <dbReference type="EMBL" id="AIG73045.1"/>
    </source>
</evidence>
<accession>A0A075USA1</accession>
<sequence>MTLRWPRGDSFGGVREFRRACHEAARSTGGRALEFQRAVYPLNFDQALVAYDDRAIVVLRQEWNLLAAAEHQPTGNEYFLSFVPYGRPSFIDEPELLMIVSQILPGTKVFSRADLEGPLVLEEWPYMSPSDVKHWKPENLGEALFNHWD</sequence>
<keyword evidence="2" id="KW-1185">Reference proteome</keyword>
<dbReference type="STRING" id="208439.AJAP_00535"/>
<gene>
    <name evidence="1" type="ORF">AJAP_00535</name>
</gene>
<organism evidence="1 2">
    <name type="scientific">Amycolatopsis japonica</name>
    <dbReference type="NCBI Taxonomy" id="208439"/>
    <lineage>
        <taxon>Bacteria</taxon>
        <taxon>Bacillati</taxon>
        <taxon>Actinomycetota</taxon>
        <taxon>Actinomycetes</taxon>
        <taxon>Pseudonocardiales</taxon>
        <taxon>Pseudonocardiaceae</taxon>
        <taxon>Amycolatopsis</taxon>
        <taxon>Amycolatopsis japonica group</taxon>
    </lineage>
</organism>
<dbReference type="HOGENOM" id="CLU_139204_0_0_11"/>
<proteinExistence type="predicted"/>
<dbReference type="EMBL" id="CP008953">
    <property type="protein sequence ID" value="AIG73045.1"/>
    <property type="molecule type" value="Genomic_DNA"/>
</dbReference>
<reference evidence="1 2" key="1">
    <citation type="journal article" date="2014" name="J. Biotechnol.">
        <title>Complete genome sequence of the actinobacterium Amycolatopsis japonica MG417-CF17(T) (=DSM 44213T) producing (S,S)-N,N'-ethylenediaminedisuccinic acid.</title>
        <authorList>
            <person name="Stegmann E."/>
            <person name="Albersmeier A."/>
            <person name="Spohn M."/>
            <person name="Gert H."/>
            <person name="Weber T."/>
            <person name="Wohlleben W."/>
            <person name="Kalinowski J."/>
            <person name="Ruckert C."/>
        </authorList>
    </citation>
    <scope>NUCLEOTIDE SEQUENCE [LARGE SCALE GENOMIC DNA]</scope>
    <source>
        <strain evidence="2">MG417-CF17 (DSM 44213)</strain>
    </source>
</reference>
<dbReference type="AlphaFoldDB" id="A0A075USA1"/>
<dbReference type="Proteomes" id="UP000028492">
    <property type="component" value="Chromosome"/>
</dbReference>
<evidence type="ECO:0000313" key="2">
    <source>
        <dbReference type="Proteomes" id="UP000028492"/>
    </source>
</evidence>
<name>A0A075USA1_9PSEU</name>